<keyword evidence="4" id="KW-1185">Reference proteome</keyword>
<evidence type="ECO:0000313" key="3">
    <source>
        <dbReference type="EMBL" id="TQV80417.1"/>
    </source>
</evidence>
<reference evidence="3 4" key="1">
    <citation type="submission" date="2019-06" db="EMBL/GenBank/DDBJ databases">
        <title>Whole genome sequence for Rhodospirillaceae sp. R148.</title>
        <authorList>
            <person name="Wang G."/>
        </authorList>
    </citation>
    <scope>NUCLEOTIDE SEQUENCE [LARGE SCALE GENOMIC DNA]</scope>
    <source>
        <strain evidence="3 4">R148</strain>
    </source>
</reference>
<name>A0A545TT66_9PROT</name>
<accession>A0A545TT66</accession>
<protein>
    <submittedName>
        <fullName evidence="3">Adenylate/guanylate cyclase domain-containing protein</fullName>
    </submittedName>
</protein>
<dbReference type="SMART" id="SM00044">
    <property type="entry name" value="CYCc"/>
    <property type="match status" value="1"/>
</dbReference>
<gene>
    <name evidence="3" type="ORF">FKG95_09550</name>
</gene>
<dbReference type="GO" id="GO:0035556">
    <property type="term" value="P:intracellular signal transduction"/>
    <property type="evidence" value="ECO:0007669"/>
    <property type="project" value="InterPro"/>
</dbReference>
<feature type="transmembrane region" description="Helical" evidence="1">
    <location>
        <begin position="116"/>
        <end position="135"/>
    </location>
</feature>
<dbReference type="GO" id="GO:0004016">
    <property type="term" value="F:adenylate cyclase activity"/>
    <property type="evidence" value="ECO:0007669"/>
    <property type="project" value="UniProtKB-ARBA"/>
</dbReference>
<dbReference type="AlphaFoldDB" id="A0A545TT66"/>
<dbReference type="PROSITE" id="PS50125">
    <property type="entry name" value="GUANYLATE_CYCLASE_2"/>
    <property type="match status" value="1"/>
</dbReference>
<feature type="domain" description="Guanylate cyclase" evidence="2">
    <location>
        <begin position="275"/>
        <end position="402"/>
    </location>
</feature>
<evidence type="ECO:0000256" key="1">
    <source>
        <dbReference type="SAM" id="Phobius"/>
    </source>
</evidence>
<sequence>MQRSSAEGASDKSRIATEAIAREQRIGLSFMLWGRLAVLGLLAIWVLVTVSGERAGTYLALIAVFAFLGTLPYLLARKGSGGFVIIAALLVLEAGALSYIVTIPMPFEIESWTRQLNLRLPGFLYLGVFLVSIGLSYSPALVIWAGAASILAWSAGYLWIANLPDTIPMWPLDLLNEGINSEEFIDRYLDPHVVRPNFFLNQIAFLSAVTVVLALTVWRSRTLVYRVLFAEQQRKDALEQQHFIRETFGKFVPDTVVTEILRDRGQLLPKKRLATVLFADLEGFTELSKRVPPEKLLRVLNEFFEAAGAIITKHGGTITQFQGDALLASFNVPITDEKHAFHAVSAAKSLVLLVASRAFEDVTLRVRIGINTGDVAAGAVGGGNRLTYTIYGECVNIASRLEQLNKRTNTQILMTAATADAIKGVLKCEPLGTFEIRGVAEPLELYSTK</sequence>
<dbReference type="EMBL" id="VHSH01000003">
    <property type="protein sequence ID" value="TQV80417.1"/>
    <property type="molecule type" value="Genomic_DNA"/>
</dbReference>
<dbReference type="PANTHER" id="PTHR43081:SF1">
    <property type="entry name" value="ADENYLATE CYCLASE, TERMINAL-DIFFERENTIATION SPECIFIC"/>
    <property type="match status" value="1"/>
</dbReference>
<evidence type="ECO:0000259" key="2">
    <source>
        <dbReference type="PROSITE" id="PS50125"/>
    </source>
</evidence>
<dbReference type="CDD" id="cd07302">
    <property type="entry name" value="CHD"/>
    <property type="match status" value="1"/>
</dbReference>
<feature type="transmembrane region" description="Helical" evidence="1">
    <location>
        <begin position="83"/>
        <end position="104"/>
    </location>
</feature>
<dbReference type="OrthoDB" id="9762462at2"/>
<dbReference type="SUPFAM" id="SSF55073">
    <property type="entry name" value="Nucleotide cyclase"/>
    <property type="match status" value="1"/>
</dbReference>
<comment type="caution">
    <text evidence="3">The sequence shown here is derived from an EMBL/GenBank/DDBJ whole genome shotgun (WGS) entry which is preliminary data.</text>
</comment>
<dbReference type="InterPro" id="IPR029787">
    <property type="entry name" value="Nucleotide_cyclase"/>
</dbReference>
<dbReference type="GO" id="GO:0009190">
    <property type="term" value="P:cyclic nucleotide biosynthetic process"/>
    <property type="evidence" value="ECO:0007669"/>
    <property type="project" value="InterPro"/>
</dbReference>
<dbReference type="Gene3D" id="3.30.70.1230">
    <property type="entry name" value="Nucleotide cyclase"/>
    <property type="match status" value="1"/>
</dbReference>
<dbReference type="InterPro" id="IPR050697">
    <property type="entry name" value="Adenylyl/Guanylyl_Cyclase_3/4"/>
</dbReference>
<feature type="transmembrane region" description="Helical" evidence="1">
    <location>
        <begin position="198"/>
        <end position="218"/>
    </location>
</feature>
<feature type="transmembrane region" description="Helical" evidence="1">
    <location>
        <begin position="32"/>
        <end position="52"/>
    </location>
</feature>
<keyword evidence="1" id="KW-0472">Membrane</keyword>
<keyword evidence="1" id="KW-0812">Transmembrane</keyword>
<dbReference type="Pfam" id="PF00211">
    <property type="entry name" value="Guanylate_cyc"/>
    <property type="match status" value="1"/>
</dbReference>
<keyword evidence="1" id="KW-1133">Transmembrane helix</keyword>
<feature type="transmembrane region" description="Helical" evidence="1">
    <location>
        <begin position="58"/>
        <end position="76"/>
    </location>
</feature>
<dbReference type="RefSeq" id="WP_142896130.1">
    <property type="nucleotide sequence ID" value="NZ_ML660054.1"/>
</dbReference>
<dbReference type="Proteomes" id="UP000315252">
    <property type="component" value="Unassembled WGS sequence"/>
</dbReference>
<organism evidence="3 4">
    <name type="scientific">Denitrobaculum tricleocarpae</name>
    <dbReference type="NCBI Taxonomy" id="2591009"/>
    <lineage>
        <taxon>Bacteria</taxon>
        <taxon>Pseudomonadati</taxon>
        <taxon>Pseudomonadota</taxon>
        <taxon>Alphaproteobacteria</taxon>
        <taxon>Rhodospirillales</taxon>
        <taxon>Rhodospirillaceae</taxon>
        <taxon>Denitrobaculum</taxon>
    </lineage>
</organism>
<evidence type="ECO:0000313" key="4">
    <source>
        <dbReference type="Proteomes" id="UP000315252"/>
    </source>
</evidence>
<feature type="transmembrane region" description="Helical" evidence="1">
    <location>
        <begin position="142"/>
        <end position="160"/>
    </location>
</feature>
<dbReference type="PANTHER" id="PTHR43081">
    <property type="entry name" value="ADENYLATE CYCLASE, TERMINAL-DIFFERENTIATION SPECIFIC-RELATED"/>
    <property type="match status" value="1"/>
</dbReference>
<dbReference type="InterPro" id="IPR001054">
    <property type="entry name" value="A/G_cyclase"/>
</dbReference>
<proteinExistence type="predicted"/>